<dbReference type="AlphaFoldDB" id="A0A1A8X4N4"/>
<protein>
    <submittedName>
        <fullName evidence="1">Uncharacterized protein</fullName>
    </submittedName>
</protein>
<evidence type="ECO:0000313" key="2">
    <source>
        <dbReference type="Proteomes" id="UP000078546"/>
    </source>
</evidence>
<accession>A0A1A8X4N4</accession>
<dbReference type="EMBL" id="FLQV01001774">
    <property type="protein sequence ID" value="SBT00201.1"/>
    <property type="molecule type" value="Genomic_DNA"/>
</dbReference>
<sequence length="199" mass="22884">MEMSVPNSSDNVKEGITILCNSSTSCRVTLHARGISIKNEEDLRPSKRHFDTIKKKKRGLASTSKENTLCTIEHSLLQLSLDGFSASTLGAFLFWETQKQMELSTKHTSFLSLENGNKREDKKKWPFFHTLVTIPHASYLKYEDPTLHPFKWASFTSNETNRAHVSTPLYQNNRHIDYFCQSVHIHISTILNRFIDILI</sequence>
<reference evidence="2" key="1">
    <citation type="submission" date="2016-05" db="EMBL/GenBank/DDBJ databases">
        <authorList>
            <person name="Naeem Raeece"/>
        </authorList>
    </citation>
    <scope>NUCLEOTIDE SEQUENCE [LARGE SCALE GENOMIC DNA]</scope>
</reference>
<name>A0A1A8X4N4_PLAOA</name>
<gene>
    <name evidence="1" type="ORF">POVCU1_058340</name>
</gene>
<evidence type="ECO:0000313" key="1">
    <source>
        <dbReference type="EMBL" id="SBT00201.1"/>
    </source>
</evidence>
<proteinExistence type="predicted"/>
<dbReference type="Proteomes" id="UP000078546">
    <property type="component" value="Unassembled WGS sequence"/>
</dbReference>
<organism evidence="1 2">
    <name type="scientific">Plasmodium ovale curtisi</name>
    <dbReference type="NCBI Taxonomy" id="864141"/>
    <lineage>
        <taxon>Eukaryota</taxon>
        <taxon>Sar</taxon>
        <taxon>Alveolata</taxon>
        <taxon>Apicomplexa</taxon>
        <taxon>Aconoidasida</taxon>
        <taxon>Haemosporida</taxon>
        <taxon>Plasmodiidae</taxon>
        <taxon>Plasmodium</taxon>
        <taxon>Plasmodium (Plasmodium)</taxon>
    </lineage>
</organism>